<dbReference type="EMBL" id="BKCJ010602853">
    <property type="protein sequence ID" value="GFB32724.1"/>
    <property type="molecule type" value="Genomic_DNA"/>
</dbReference>
<proteinExistence type="predicted"/>
<feature type="non-terminal residue" evidence="1">
    <location>
        <position position="103"/>
    </location>
</feature>
<evidence type="ECO:0000313" key="1">
    <source>
        <dbReference type="EMBL" id="GFB32724.1"/>
    </source>
</evidence>
<keyword evidence="1" id="KW-0548">Nucleotidyltransferase</keyword>
<dbReference type="GO" id="GO:0003964">
    <property type="term" value="F:RNA-directed DNA polymerase activity"/>
    <property type="evidence" value="ECO:0007669"/>
    <property type="project" value="UniProtKB-KW"/>
</dbReference>
<reference evidence="1" key="1">
    <citation type="journal article" date="2019" name="Sci. Rep.">
        <title>Draft genome of Tanacetum cinerariifolium, the natural source of mosquito coil.</title>
        <authorList>
            <person name="Yamashiro T."/>
            <person name="Shiraishi A."/>
            <person name="Satake H."/>
            <person name="Nakayama K."/>
        </authorList>
    </citation>
    <scope>NUCLEOTIDE SEQUENCE</scope>
</reference>
<dbReference type="AlphaFoldDB" id="A0A699LA45"/>
<keyword evidence="1" id="KW-0695">RNA-directed DNA polymerase</keyword>
<accession>A0A699LA45</accession>
<keyword evidence="1" id="KW-0808">Transferase</keyword>
<organism evidence="1">
    <name type="scientific">Tanacetum cinerariifolium</name>
    <name type="common">Dalmatian daisy</name>
    <name type="synonym">Chrysanthemum cinerariifolium</name>
    <dbReference type="NCBI Taxonomy" id="118510"/>
    <lineage>
        <taxon>Eukaryota</taxon>
        <taxon>Viridiplantae</taxon>
        <taxon>Streptophyta</taxon>
        <taxon>Embryophyta</taxon>
        <taxon>Tracheophyta</taxon>
        <taxon>Spermatophyta</taxon>
        <taxon>Magnoliopsida</taxon>
        <taxon>eudicotyledons</taxon>
        <taxon>Gunneridae</taxon>
        <taxon>Pentapetalae</taxon>
        <taxon>asterids</taxon>
        <taxon>campanulids</taxon>
        <taxon>Asterales</taxon>
        <taxon>Asteraceae</taxon>
        <taxon>Asteroideae</taxon>
        <taxon>Anthemideae</taxon>
        <taxon>Anthemidinae</taxon>
        <taxon>Tanacetum</taxon>
    </lineage>
</organism>
<gene>
    <name evidence="1" type="ORF">Tci_704695</name>
</gene>
<protein>
    <submittedName>
        <fullName evidence="1">RNA-directed DNA polymerase, eukaryota</fullName>
    </submittedName>
</protein>
<comment type="caution">
    <text evidence="1">The sequence shown here is derived from an EMBL/GenBank/DDBJ whole genome shotgun (WGS) entry which is preliminary data.</text>
</comment>
<name>A0A699LA45_TANCI</name>
<sequence>MQMEELTNLISSFELVVEKDNWVWNLDGEGVFSVSSTRRFIDEGLCVMDGSPTRWLKLIPNKVNVLAWRLASNKLPTRFNMSLRRLEVPLLIVLRKEVKDYLE</sequence>